<dbReference type="Proteomes" id="UP000634668">
    <property type="component" value="Unassembled WGS sequence"/>
</dbReference>
<comment type="caution">
    <text evidence="1">The sequence shown here is derived from an EMBL/GenBank/DDBJ whole genome shotgun (WGS) entry which is preliminary data.</text>
</comment>
<proteinExistence type="predicted"/>
<evidence type="ECO:0000313" key="1">
    <source>
        <dbReference type="EMBL" id="GGW42618.1"/>
    </source>
</evidence>
<dbReference type="RefSeq" id="WP_034235513.1">
    <property type="nucleotide sequence ID" value="NZ_BMWP01000022.1"/>
</dbReference>
<organism evidence="1 2">
    <name type="scientific">Arenibacter certesii</name>
    <dbReference type="NCBI Taxonomy" id="228955"/>
    <lineage>
        <taxon>Bacteria</taxon>
        <taxon>Pseudomonadati</taxon>
        <taxon>Bacteroidota</taxon>
        <taxon>Flavobacteriia</taxon>
        <taxon>Flavobacteriales</taxon>
        <taxon>Flavobacteriaceae</taxon>
        <taxon>Arenibacter</taxon>
    </lineage>
</organism>
<reference evidence="1" key="2">
    <citation type="submission" date="2020-09" db="EMBL/GenBank/DDBJ databases">
        <authorList>
            <person name="Sun Q."/>
            <person name="Kim S."/>
        </authorList>
    </citation>
    <scope>NUCLEOTIDE SEQUENCE</scope>
    <source>
        <strain evidence="1">KCTC 12113</strain>
    </source>
</reference>
<dbReference type="AlphaFoldDB" id="A0A918J167"/>
<keyword evidence="2" id="KW-1185">Reference proteome</keyword>
<protein>
    <submittedName>
        <fullName evidence="1">Uncharacterized protein</fullName>
    </submittedName>
</protein>
<sequence length="131" mass="15613">MKKTDLKEMSDSISGRGLDILHQESKDWLNIIAFWTDESRFFADLLDKKEHIHSEKIEMLQYLDKVHKSLFHYLTEDIIAHEKHLSKLVKGEKGITAGEYVEKHTDLREQIHLFTMDFKEFKNMVFEFAKK</sequence>
<evidence type="ECO:0000313" key="2">
    <source>
        <dbReference type="Proteomes" id="UP000634668"/>
    </source>
</evidence>
<gene>
    <name evidence="1" type="ORF">GCM10007383_29020</name>
</gene>
<reference evidence="1" key="1">
    <citation type="journal article" date="2014" name="Int. J. Syst. Evol. Microbiol.">
        <title>Complete genome sequence of Corynebacterium casei LMG S-19264T (=DSM 44701T), isolated from a smear-ripened cheese.</title>
        <authorList>
            <consortium name="US DOE Joint Genome Institute (JGI-PGF)"/>
            <person name="Walter F."/>
            <person name="Albersmeier A."/>
            <person name="Kalinowski J."/>
            <person name="Ruckert C."/>
        </authorList>
    </citation>
    <scope>NUCLEOTIDE SEQUENCE</scope>
    <source>
        <strain evidence="1">KCTC 12113</strain>
    </source>
</reference>
<name>A0A918J167_9FLAO</name>
<dbReference type="EMBL" id="BMWP01000022">
    <property type="protein sequence ID" value="GGW42618.1"/>
    <property type="molecule type" value="Genomic_DNA"/>
</dbReference>
<accession>A0A918J167</accession>